<dbReference type="NCBIfam" id="TIGR01167">
    <property type="entry name" value="LPXTG_anchor"/>
    <property type="match status" value="1"/>
</dbReference>
<comment type="caution">
    <text evidence="11">The sequence shown here is derived from an EMBL/GenBank/DDBJ whole genome shotgun (WGS) entry which is preliminary data.</text>
</comment>
<feature type="domain" description="SpaA-like prealbumin fold" evidence="9">
    <location>
        <begin position="324"/>
        <end position="411"/>
    </location>
</feature>
<feature type="domain" description="Sgo0707-like N2" evidence="10">
    <location>
        <begin position="188"/>
        <end position="322"/>
    </location>
</feature>
<dbReference type="InterPro" id="IPR026466">
    <property type="entry name" value="Fim_isopep_form_D2_dom"/>
</dbReference>
<evidence type="ECO:0000259" key="7">
    <source>
        <dbReference type="Pfam" id="PF00746"/>
    </source>
</evidence>
<dbReference type="NCBIfam" id="TIGR04226">
    <property type="entry name" value="RrgB_K2N_iso_D2"/>
    <property type="match status" value="1"/>
</dbReference>
<dbReference type="InterPro" id="IPR041033">
    <property type="entry name" value="SpaA_PFL_dom_1"/>
</dbReference>
<feature type="signal peptide" evidence="6">
    <location>
        <begin position="1"/>
        <end position="35"/>
    </location>
</feature>
<dbReference type="Gene3D" id="2.60.40.10">
    <property type="entry name" value="Immunoglobulins"/>
    <property type="match status" value="2"/>
</dbReference>
<keyword evidence="4" id="KW-0572">Peptidoglycan-anchor</keyword>
<dbReference type="EMBL" id="PPXC01000004">
    <property type="protein sequence ID" value="POH74180.1"/>
    <property type="molecule type" value="Genomic_DNA"/>
</dbReference>
<dbReference type="Gene3D" id="2.60.40.740">
    <property type="match status" value="1"/>
</dbReference>
<gene>
    <name evidence="11" type="ORF">CVS27_06320</name>
</gene>
<organism evidence="11 12">
    <name type="scientific">Arthrobacter glacialis</name>
    <dbReference type="NCBI Taxonomy" id="1664"/>
    <lineage>
        <taxon>Bacteria</taxon>
        <taxon>Bacillati</taxon>
        <taxon>Actinomycetota</taxon>
        <taxon>Actinomycetes</taxon>
        <taxon>Micrococcales</taxon>
        <taxon>Micrococcaceae</taxon>
        <taxon>Arthrobacter</taxon>
    </lineage>
</organism>
<dbReference type="Pfam" id="PF16555">
    <property type="entry name" value="GramPos_pilinD1"/>
    <property type="match status" value="1"/>
</dbReference>
<keyword evidence="3 6" id="KW-0732">Signal</keyword>
<keyword evidence="2" id="KW-0964">Secreted</keyword>
<evidence type="ECO:0000256" key="1">
    <source>
        <dbReference type="ARBA" id="ARBA00022512"/>
    </source>
</evidence>
<reference evidence="11 12" key="1">
    <citation type="submission" date="2018-01" db="EMBL/GenBank/DDBJ databases">
        <title>Arthrobacter sp. nov., from glaciers in China.</title>
        <authorList>
            <person name="Liu Q."/>
            <person name="Xin Y.-H."/>
        </authorList>
    </citation>
    <scope>NUCLEOTIDE SEQUENCE [LARGE SCALE GENOMIC DNA]</scope>
    <source>
        <strain evidence="11 12">HLT2-12-2</strain>
    </source>
</reference>
<dbReference type="InterPro" id="IPR032364">
    <property type="entry name" value="GramPos_pilinD1_N"/>
</dbReference>
<keyword evidence="1" id="KW-0134">Cell wall</keyword>
<dbReference type="InterPro" id="IPR046473">
    <property type="entry name" value="Sgo0707-like_N2"/>
</dbReference>
<dbReference type="NCBIfam" id="NF033902">
    <property type="entry name" value="iso_D2_wall_anc"/>
    <property type="match status" value="1"/>
</dbReference>
<dbReference type="Pfam" id="PF20623">
    <property type="entry name" value="Sgo0707_N2"/>
    <property type="match status" value="1"/>
</dbReference>
<evidence type="ECO:0000256" key="5">
    <source>
        <dbReference type="SAM" id="Phobius"/>
    </source>
</evidence>
<dbReference type="Proteomes" id="UP000237061">
    <property type="component" value="Unassembled WGS sequence"/>
</dbReference>
<dbReference type="InterPro" id="IPR019931">
    <property type="entry name" value="LPXTG_anchor"/>
</dbReference>
<feature type="domain" description="Gram-positive pilin subunit D1 N-terminal" evidence="8">
    <location>
        <begin position="48"/>
        <end position="183"/>
    </location>
</feature>
<evidence type="ECO:0000256" key="6">
    <source>
        <dbReference type="SAM" id="SignalP"/>
    </source>
</evidence>
<feature type="domain" description="Gram-positive cocci surface proteins LPxTG" evidence="7">
    <location>
        <begin position="437"/>
        <end position="474"/>
    </location>
</feature>
<keyword evidence="5" id="KW-0472">Membrane</keyword>
<name>A0A2S3ZY84_ARTGL</name>
<proteinExistence type="predicted"/>
<dbReference type="GO" id="GO:0005975">
    <property type="term" value="P:carbohydrate metabolic process"/>
    <property type="evidence" value="ECO:0007669"/>
    <property type="project" value="UniProtKB-ARBA"/>
</dbReference>
<dbReference type="InterPro" id="IPR013783">
    <property type="entry name" value="Ig-like_fold"/>
</dbReference>
<dbReference type="Pfam" id="PF00746">
    <property type="entry name" value="Gram_pos_anchor"/>
    <property type="match status" value="1"/>
</dbReference>
<evidence type="ECO:0000259" key="9">
    <source>
        <dbReference type="Pfam" id="PF17802"/>
    </source>
</evidence>
<feature type="transmembrane region" description="Helical" evidence="5">
    <location>
        <begin position="453"/>
        <end position="471"/>
    </location>
</feature>
<accession>A0A2S3ZY84</accession>
<evidence type="ECO:0000256" key="3">
    <source>
        <dbReference type="ARBA" id="ARBA00022729"/>
    </source>
</evidence>
<dbReference type="InterPro" id="IPR048052">
    <property type="entry name" value="FM1-like"/>
</dbReference>
<feature type="chain" id="PRO_5015708159" description="Fimbrial protein" evidence="6">
    <location>
        <begin position="36"/>
        <end position="482"/>
    </location>
</feature>
<evidence type="ECO:0000259" key="8">
    <source>
        <dbReference type="Pfam" id="PF16555"/>
    </source>
</evidence>
<dbReference type="AlphaFoldDB" id="A0A2S3ZY84"/>
<keyword evidence="12" id="KW-1185">Reference proteome</keyword>
<keyword evidence="5" id="KW-0812">Transmembrane</keyword>
<evidence type="ECO:0008006" key="13">
    <source>
        <dbReference type="Google" id="ProtNLM"/>
    </source>
</evidence>
<evidence type="ECO:0000313" key="11">
    <source>
        <dbReference type="EMBL" id="POH74180.1"/>
    </source>
</evidence>
<dbReference type="Pfam" id="PF17802">
    <property type="entry name" value="SpaA"/>
    <property type="match status" value="1"/>
</dbReference>
<evidence type="ECO:0000256" key="4">
    <source>
        <dbReference type="ARBA" id="ARBA00023088"/>
    </source>
</evidence>
<keyword evidence="5" id="KW-1133">Transmembrane helix</keyword>
<protein>
    <recommendedName>
        <fullName evidence="13">Fimbrial protein</fullName>
    </recommendedName>
</protein>
<evidence type="ECO:0000313" key="12">
    <source>
        <dbReference type="Proteomes" id="UP000237061"/>
    </source>
</evidence>
<evidence type="ECO:0000256" key="2">
    <source>
        <dbReference type="ARBA" id="ARBA00022525"/>
    </source>
</evidence>
<evidence type="ECO:0000259" key="10">
    <source>
        <dbReference type="Pfam" id="PF20623"/>
    </source>
</evidence>
<sequence length="482" mass="49238">MSTARTPLARRITAGLGIAALATAALFGSMLPASAADAGNIVPDAPKSITIHKHAQPETLGTAPNGLELVTPPPNPLNGVTFQIQKVNSSFVDLSTNAGWAKTVGLTPAGVAGQLGAATTGVTDANGLLTFAGLDQAVYLVTETLPGANNIAFAAQPFLVTLPLPNNTDNTWIYGVHVYPKNSLASVTKAVDDSAAKGLGSDVKWNIAAKVPNASQGNVLTSFAISDTLDSRLTYKSSTVTLSSGTVVTAPADYTIDTTTVPGTVTFNFTAAGLLKLAPGATVNVGLITTVTSLGNTSGIISNDASVFINGSKTTSTKVQTNWGNVIISKVAAGTATKFLQGAEFKVYASEADAKNDNNPISVSGSTVFPSDANGRVNIAGLRVNLNGAGAPITYWLVETKAPAGYTIAADVSKEAPKSFIVNTEITTTVDIIVANPQTKPFTLPLTGGPGTVAFMIVGLGLLSIAGGVALRKRSTRRVSQV</sequence>
<dbReference type="RefSeq" id="WP_103464889.1">
    <property type="nucleotide sequence ID" value="NZ_PPXC01000004.1"/>
</dbReference>